<evidence type="ECO:0000256" key="4">
    <source>
        <dbReference type="RuleBase" id="RU003815"/>
    </source>
</evidence>
<dbReference type="GO" id="GO:0003723">
    <property type="term" value="F:RNA binding"/>
    <property type="evidence" value="ECO:0007669"/>
    <property type="project" value="TreeGrafter"/>
</dbReference>
<keyword evidence="6" id="KW-0472">Membrane</keyword>
<dbReference type="STRING" id="935791.I3EK37"/>
<keyword evidence="8" id="KW-1185">Reference proteome</keyword>
<feature type="region of interest" description="Disordered" evidence="5">
    <location>
        <begin position="150"/>
        <end position="170"/>
    </location>
</feature>
<evidence type="ECO:0000256" key="3">
    <source>
        <dbReference type="ARBA" id="ARBA00023274"/>
    </source>
</evidence>
<keyword evidence="3 4" id="KW-0687">Ribonucleoprotein</keyword>
<dbReference type="VEuPathDB" id="MicrosporidiaDB:NEQG_00354"/>
<dbReference type="InterPro" id="IPR020574">
    <property type="entry name" value="Ribosomal_uS9_CS"/>
</dbReference>
<dbReference type="FunCoup" id="I3EK37">
    <property type="interactions" value="103"/>
</dbReference>
<dbReference type="PROSITE" id="PS00360">
    <property type="entry name" value="RIBOSOMAL_S9"/>
    <property type="match status" value="1"/>
</dbReference>
<keyword evidence="6" id="KW-0812">Transmembrane</keyword>
<proteinExistence type="inferred from homology"/>
<name>I3EK37_NEMP3</name>
<dbReference type="InterPro" id="IPR014721">
    <property type="entry name" value="Ribsml_uS5_D2-typ_fold_subgr"/>
</dbReference>
<dbReference type="Gene3D" id="3.30.230.10">
    <property type="match status" value="1"/>
</dbReference>
<dbReference type="EMBL" id="GL870876">
    <property type="protein sequence ID" value="EIJ89584.1"/>
    <property type="molecule type" value="Genomic_DNA"/>
</dbReference>
<evidence type="ECO:0000313" key="7">
    <source>
        <dbReference type="EMBL" id="EIJ89584.1"/>
    </source>
</evidence>
<keyword evidence="6" id="KW-1133">Transmembrane helix</keyword>
<comment type="similarity">
    <text evidence="1 4">Belongs to the universal ribosomal protein uS9 family.</text>
</comment>
<dbReference type="AlphaFoldDB" id="I3EK37"/>
<sequence>MSIVHLMNTRCLLLMKIINILIFYSPCMSIQSITAKGGKKTAVAVSTCKNTGKFEVTVNKRPLHLFNPKMILSKVMELFTILDKKYYEGLSFTVEVRGGGDVAKLYAVRQALAKSLIAYYGKYVDEQLRADIKEMIVKYDRYMVVTDSRRKEPKKAGGPGARARYQKSFR</sequence>
<dbReference type="HOGENOM" id="CLU_046483_4_0_1"/>
<organism evidence="7 8">
    <name type="scientific">Nematocida parisii (strain ERTm3)</name>
    <name type="common">Nematode killer fungus</name>
    <dbReference type="NCBI Taxonomy" id="935791"/>
    <lineage>
        <taxon>Eukaryota</taxon>
        <taxon>Fungi</taxon>
        <taxon>Fungi incertae sedis</taxon>
        <taxon>Microsporidia</taxon>
        <taxon>Nematocida</taxon>
    </lineage>
</organism>
<dbReference type="PANTHER" id="PTHR21569:SF16">
    <property type="entry name" value="RIBOSOMAL PROTEIN S16"/>
    <property type="match status" value="1"/>
</dbReference>
<evidence type="ECO:0000313" key="8">
    <source>
        <dbReference type="Proteomes" id="UP000002872"/>
    </source>
</evidence>
<dbReference type="Proteomes" id="UP000002872">
    <property type="component" value="Unassembled WGS sequence"/>
</dbReference>
<dbReference type="InterPro" id="IPR000754">
    <property type="entry name" value="Ribosomal_uS9"/>
</dbReference>
<dbReference type="InParanoid" id="I3EK37"/>
<feature type="transmembrane region" description="Helical" evidence="6">
    <location>
        <begin position="12"/>
        <end position="30"/>
    </location>
</feature>
<reference evidence="7" key="1">
    <citation type="submission" date="2011-01" db="EMBL/GenBank/DDBJ databases">
        <title>The Genome Sequence of Nematocida parisii strain ERTm3.</title>
        <authorList>
            <consortium name="The Broad Institute Genome Sequencing Platform"/>
            <consortium name="The Broad Institute Genome Sequencing Center for Infectious Disease"/>
            <person name="Cuomo C."/>
            <person name="Troemel E."/>
            <person name="Young S.K."/>
            <person name="Zeng Q."/>
            <person name="Gargeya S."/>
            <person name="Fitzgerald M."/>
            <person name="Haas B."/>
            <person name="Abouelleil A."/>
            <person name="Alvarado L."/>
            <person name="Arachchi H.M."/>
            <person name="Berlin A."/>
            <person name="Chapman S.B."/>
            <person name="Gearin G."/>
            <person name="Goldberg J."/>
            <person name="Griggs A."/>
            <person name="Gujja S."/>
            <person name="Hansen M."/>
            <person name="Heiman D."/>
            <person name="Howarth C."/>
            <person name="Larimer J."/>
            <person name="Lui A."/>
            <person name="MacDonald P.J.P."/>
            <person name="McCowen C."/>
            <person name="Montmayeur A."/>
            <person name="Murphy C."/>
            <person name="Neiman D."/>
            <person name="Pearson M."/>
            <person name="Priest M."/>
            <person name="Roberts A."/>
            <person name="Saif S."/>
            <person name="Shea T."/>
            <person name="Sisk P."/>
            <person name="Stolte C."/>
            <person name="Sykes S."/>
            <person name="Wortman J."/>
            <person name="Nusbaum C."/>
            <person name="Birren B."/>
        </authorList>
    </citation>
    <scope>NUCLEOTIDE SEQUENCE</scope>
    <source>
        <strain evidence="7">ERTm3</strain>
    </source>
</reference>
<dbReference type="GO" id="GO:0006412">
    <property type="term" value="P:translation"/>
    <property type="evidence" value="ECO:0007669"/>
    <property type="project" value="InterPro"/>
</dbReference>
<evidence type="ECO:0000256" key="6">
    <source>
        <dbReference type="SAM" id="Phobius"/>
    </source>
</evidence>
<dbReference type="InterPro" id="IPR020568">
    <property type="entry name" value="Ribosomal_Su5_D2-typ_SF"/>
</dbReference>
<evidence type="ECO:0000256" key="2">
    <source>
        <dbReference type="ARBA" id="ARBA00022980"/>
    </source>
</evidence>
<dbReference type="SUPFAM" id="SSF54211">
    <property type="entry name" value="Ribosomal protein S5 domain 2-like"/>
    <property type="match status" value="1"/>
</dbReference>
<dbReference type="GO" id="GO:0000462">
    <property type="term" value="P:maturation of SSU-rRNA from tricistronic rRNA transcript (SSU-rRNA, 5.8S rRNA, LSU-rRNA)"/>
    <property type="evidence" value="ECO:0007669"/>
    <property type="project" value="TreeGrafter"/>
</dbReference>
<dbReference type="OrthoDB" id="426865at2759"/>
<protein>
    <submittedName>
        <fullName evidence="7">30S ribosomal protein S9</fullName>
    </submittedName>
</protein>
<dbReference type="PANTHER" id="PTHR21569">
    <property type="entry name" value="RIBOSOMAL PROTEIN S9"/>
    <property type="match status" value="1"/>
</dbReference>
<dbReference type="GO" id="GO:0022627">
    <property type="term" value="C:cytosolic small ribosomal subunit"/>
    <property type="evidence" value="ECO:0007669"/>
    <property type="project" value="TreeGrafter"/>
</dbReference>
<evidence type="ECO:0000256" key="5">
    <source>
        <dbReference type="SAM" id="MobiDB-lite"/>
    </source>
</evidence>
<gene>
    <name evidence="7" type="ORF">NEQG_00354</name>
</gene>
<evidence type="ECO:0000256" key="1">
    <source>
        <dbReference type="ARBA" id="ARBA00005251"/>
    </source>
</evidence>
<keyword evidence="2 4" id="KW-0689">Ribosomal protein</keyword>
<dbReference type="GO" id="GO:0003735">
    <property type="term" value="F:structural constituent of ribosome"/>
    <property type="evidence" value="ECO:0007669"/>
    <property type="project" value="InterPro"/>
</dbReference>
<accession>I3EK37</accession>
<dbReference type="OMA" id="AHCKKGQ"/>
<dbReference type="Pfam" id="PF00380">
    <property type="entry name" value="Ribosomal_S9"/>
    <property type="match status" value="1"/>
</dbReference>